<evidence type="ECO:0000256" key="1">
    <source>
        <dbReference type="ARBA" id="ARBA00005696"/>
    </source>
</evidence>
<evidence type="ECO:0000256" key="2">
    <source>
        <dbReference type="ARBA" id="ARBA00021099"/>
    </source>
</evidence>
<evidence type="ECO:0000256" key="6">
    <source>
        <dbReference type="ARBA" id="ARBA00029833"/>
    </source>
</evidence>
<evidence type="ECO:0000313" key="7">
    <source>
        <dbReference type="EMBL" id="TRY83856.1"/>
    </source>
</evidence>
<sequence length="219" mass="24898">MGQMAGDRNPVSAFLDERSFRLSCRHFLHHSDSIHDDWRWESLKDSDEGFMKKTVLIPVKSSAFQKQSDSMESETWGVLTGDTEVEDSGGSESLGVLRYEYHVVYSCSYQIPVLYFRASALDGRSLSLEEVRSNVHPHYRQRLNLAPWETLTQQEHPILGQPFFMLHPCHTEEFMKAALDSARLENKKVNYIVSWLSFVGPVVGLNIPLSFSTAVSAPD</sequence>
<name>A0A553Q1S9_9TELE</name>
<comment type="caution">
    <text evidence="7">The sequence shown here is derived from an EMBL/GenBank/DDBJ whole genome shotgun (WGS) entry which is preliminary data.</text>
</comment>
<dbReference type="Gene3D" id="3.30.1460.50">
    <property type="match status" value="1"/>
</dbReference>
<proteinExistence type="inferred from homology"/>
<dbReference type="EMBL" id="SRMA01026446">
    <property type="protein sequence ID" value="TRY83856.1"/>
    <property type="molecule type" value="Genomic_DNA"/>
</dbReference>
<dbReference type="InterPro" id="IPR007135">
    <property type="entry name" value="Atg3/Atg10"/>
</dbReference>
<accession>A0A553Q1S9</accession>
<dbReference type="Pfam" id="PF03987">
    <property type="entry name" value="Autophagy_act_C"/>
    <property type="match status" value="1"/>
</dbReference>
<dbReference type="GO" id="GO:0000045">
    <property type="term" value="P:autophagosome assembly"/>
    <property type="evidence" value="ECO:0007669"/>
    <property type="project" value="TreeGrafter"/>
</dbReference>
<dbReference type="Proteomes" id="UP000316079">
    <property type="component" value="Unassembled WGS sequence"/>
</dbReference>
<dbReference type="AlphaFoldDB" id="A0A553Q1S9"/>
<evidence type="ECO:0000313" key="8">
    <source>
        <dbReference type="Proteomes" id="UP000316079"/>
    </source>
</evidence>
<dbReference type="GO" id="GO:0032446">
    <property type="term" value="P:protein modification by small protein conjugation"/>
    <property type="evidence" value="ECO:0007669"/>
    <property type="project" value="TreeGrafter"/>
</dbReference>
<dbReference type="GO" id="GO:0061651">
    <property type="term" value="F:Atg12 conjugating enzyme activity"/>
    <property type="evidence" value="ECO:0007669"/>
    <property type="project" value="TreeGrafter"/>
</dbReference>
<keyword evidence="8" id="KW-1185">Reference proteome</keyword>
<keyword evidence="5" id="KW-0072">Autophagy</keyword>
<keyword evidence="4" id="KW-0833">Ubl conjugation pathway</keyword>
<evidence type="ECO:0000256" key="3">
    <source>
        <dbReference type="ARBA" id="ARBA00022679"/>
    </source>
</evidence>
<dbReference type="OrthoDB" id="4089664at2759"/>
<reference evidence="7" key="2">
    <citation type="submission" date="2019-04" db="EMBL/GenBank/DDBJ databases">
        <authorList>
            <person name="Kadobianskyi M."/>
            <person name="Schulze L."/>
            <person name="Schuelke M."/>
            <person name="Judkewitz B."/>
        </authorList>
    </citation>
    <scope>NUCLEOTIDE SEQUENCE</scope>
    <source>
        <strain evidence="7">Bolton</strain>
        <tissue evidence="7">Whole-body</tissue>
    </source>
</reference>
<gene>
    <name evidence="7" type="ORF">DNTS_030090</name>
</gene>
<reference evidence="7 8" key="1">
    <citation type="journal article" date="2019" name="Sci. Data">
        <title>Hybrid genome assembly and annotation of Danionella translucida.</title>
        <authorList>
            <person name="Kadobianskyi M."/>
            <person name="Schulze L."/>
            <person name="Schuelke M."/>
            <person name="Judkewitz B."/>
        </authorList>
    </citation>
    <scope>NUCLEOTIDE SEQUENCE [LARGE SCALE GENOMIC DNA]</scope>
    <source>
        <strain evidence="7 8">Bolton</strain>
    </source>
</reference>
<dbReference type="STRING" id="623744.A0A553Q1S9"/>
<dbReference type="PANTHER" id="PTHR14957">
    <property type="entry name" value="UBIQUITIN-LIKE-CONJUGATING ENZYME ATG10"/>
    <property type="match status" value="1"/>
</dbReference>
<dbReference type="EMBL" id="SRMA01026446">
    <property type="protein sequence ID" value="TRY83855.1"/>
    <property type="molecule type" value="Genomic_DNA"/>
</dbReference>
<keyword evidence="3" id="KW-0808">Transferase</keyword>
<comment type="similarity">
    <text evidence="1">Belongs to the ATG10 family.</text>
</comment>
<protein>
    <recommendedName>
        <fullName evidence="2">Ubiquitin-like-conjugating enzyme ATG10</fullName>
    </recommendedName>
    <alternativeName>
        <fullName evidence="6">Autophagy-related protein 10</fullName>
    </alternativeName>
</protein>
<dbReference type="GO" id="GO:0005829">
    <property type="term" value="C:cytosol"/>
    <property type="evidence" value="ECO:0007669"/>
    <property type="project" value="TreeGrafter"/>
</dbReference>
<dbReference type="PANTHER" id="PTHR14957:SF1">
    <property type="entry name" value="UBIQUITIN-LIKE-CONJUGATING ENZYME ATG10"/>
    <property type="match status" value="1"/>
</dbReference>
<dbReference type="GO" id="GO:0000422">
    <property type="term" value="P:autophagy of mitochondrion"/>
    <property type="evidence" value="ECO:0007669"/>
    <property type="project" value="TreeGrafter"/>
</dbReference>
<evidence type="ECO:0000256" key="4">
    <source>
        <dbReference type="ARBA" id="ARBA00022786"/>
    </source>
</evidence>
<evidence type="ECO:0000256" key="5">
    <source>
        <dbReference type="ARBA" id="ARBA00023006"/>
    </source>
</evidence>
<organism evidence="7 8">
    <name type="scientific">Danionella cerebrum</name>
    <dbReference type="NCBI Taxonomy" id="2873325"/>
    <lineage>
        <taxon>Eukaryota</taxon>
        <taxon>Metazoa</taxon>
        <taxon>Chordata</taxon>
        <taxon>Craniata</taxon>
        <taxon>Vertebrata</taxon>
        <taxon>Euteleostomi</taxon>
        <taxon>Actinopterygii</taxon>
        <taxon>Neopterygii</taxon>
        <taxon>Teleostei</taxon>
        <taxon>Ostariophysi</taxon>
        <taxon>Cypriniformes</taxon>
        <taxon>Danionidae</taxon>
        <taxon>Danioninae</taxon>
        <taxon>Danionella</taxon>
    </lineage>
</organism>